<sequence>MCQCLFSPCSIWHHHSPENSLSAPPPCPAHAKKEDLYIRTGMGASDDKALPLLTHVQAKPSLHQEQNVNWIHGTGKPVRLIWQSQDIPFGTALVYGTRSPPPSFPDGFSFSGQALESPLLFKTVFLYVGIGTKVNHAAFADFTLYKD</sequence>
<accession>A0A9D3XIC2</accession>
<name>A0A9D3XIC2_9SAUR</name>
<dbReference type="AlphaFoldDB" id="A0A9D3XIC2"/>
<dbReference type="EMBL" id="JAHDVG010000470">
    <property type="protein sequence ID" value="KAH1180408.1"/>
    <property type="molecule type" value="Genomic_DNA"/>
</dbReference>
<protein>
    <submittedName>
        <fullName evidence="1">Uncharacterized protein</fullName>
    </submittedName>
</protein>
<evidence type="ECO:0000313" key="1">
    <source>
        <dbReference type="EMBL" id="KAH1180408.1"/>
    </source>
</evidence>
<gene>
    <name evidence="1" type="ORF">KIL84_009244</name>
</gene>
<proteinExistence type="predicted"/>
<reference evidence="1" key="1">
    <citation type="submission" date="2021-09" db="EMBL/GenBank/DDBJ databases">
        <title>The genome of Mauremys mutica provides insights into the evolution of semi-aquatic lifestyle.</title>
        <authorList>
            <person name="Gong S."/>
            <person name="Gao Y."/>
        </authorList>
    </citation>
    <scope>NUCLEOTIDE SEQUENCE</scope>
    <source>
        <strain evidence="1">MM-2020</strain>
        <tissue evidence="1">Muscle</tissue>
    </source>
</reference>
<dbReference type="Proteomes" id="UP000827986">
    <property type="component" value="Unassembled WGS sequence"/>
</dbReference>
<keyword evidence="2" id="KW-1185">Reference proteome</keyword>
<organism evidence="1 2">
    <name type="scientific">Mauremys mutica</name>
    <name type="common">yellowpond turtle</name>
    <dbReference type="NCBI Taxonomy" id="74926"/>
    <lineage>
        <taxon>Eukaryota</taxon>
        <taxon>Metazoa</taxon>
        <taxon>Chordata</taxon>
        <taxon>Craniata</taxon>
        <taxon>Vertebrata</taxon>
        <taxon>Euteleostomi</taxon>
        <taxon>Archelosauria</taxon>
        <taxon>Testudinata</taxon>
        <taxon>Testudines</taxon>
        <taxon>Cryptodira</taxon>
        <taxon>Durocryptodira</taxon>
        <taxon>Testudinoidea</taxon>
        <taxon>Geoemydidae</taxon>
        <taxon>Geoemydinae</taxon>
        <taxon>Mauremys</taxon>
    </lineage>
</organism>
<evidence type="ECO:0000313" key="2">
    <source>
        <dbReference type="Proteomes" id="UP000827986"/>
    </source>
</evidence>
<comment type="caution">
    <text evidence="1">The sequence shown here is derived from an EMBL/GenBank/DDBJ whole genome shotgun (WGS) entry which is preliminary data.</text>
</comment>